<dbReference type="EMBL" id="JAAAIL010001993">
    <property type="protein sequence ID" value="KAG0262002.1"/>
    <property type="molecule type" value="Genomic_DNA"/>
</dbReference>
<proteinExistence type="predicted"/>
<name>A0AAD4H0Z7_9FUNG</name>
<reference evidence="1" key="1">
    <citation type="journal article" date="2020" name="Fungal Divers.">
        <title>Resolving the Mortierellaceae phylogeny through synthesis of multi-gene phylogenetics and phylogenomics.</title>
        <authorList>
            <person name="Vandepol N."/>
            <person name="Liber J."/>
            <person name="Desiro A."/>
            <person name="Na H."/>
            <person name="Kennedy M."/>
            <person name="Barry K."/>
            <person name="Grigoriev I.V."/>
            <person name="Miller A.N."/>
            <person name="O'Donnell K."/>
            <person name="Stajich J.E."/>
            <person name="Bonito G."/>
        </authorList>
    </citation>
    <scope>NUCLEOTIDE SEQUENCE</scope>
    <source>
        <strain evidence="1">NRRL 28262</strain>
    </source>
</reference>
<protein>
    <submittedName>
        <fullName evidence="1">Uncharacterized protein</fullName>
    </submittedName>
</protein>
<evidence type="ECO:0000313" key="2">
    <source>
        <dbReference type="Proteomes" id="UP001194580"/>
    </source>
</evidence>
<evidence type="ECO:0000313" key="1">
    <source>
        <dbReference type="EMBL" id="KAG0262002.1"/>
    </source>
</evidence>
<gene>
    <name evidence="1" type="ORF">BGZ95_004102</name>
</gene>
<dbReference type="Proteomes" id="UP001194580">
    <property type="component" value="Unassembled WGS sequence"/>
</dbReference>
<sequence length="133" mass="15360">MCPFYTTKLRLCILPCNFTEAGRGSAYPYIVLTGANSDAINKGTIQRVLNGEYKAVYFIREIIFSGTTMIRMNGPRTNVRLEMHTQPKDAMNCLYSLLHKEKTIVYFETIADLIRVFKCLQWIKPELQERLSL</sequence>
<dbReference type="AlphaFoldDB" id="A0AAD4H0Z7"/>
<comment type="caution">
    <text evidence="1">The sequence shown here is derived from an EMBL/GenBank/DDBJ whole genome shotgun (WGS) entry which is preliminary data.</text>
</comment>
<organism evidence="1 2">
    <name type="scientific">Linnemannia exigua</name>
    <dbReference type="NCBI Taxonomy" id="604196"/>
    <lineage>
        <taxon>Eukaryota</taxon>
        <taxon>Fungi</taxon>
        <taxon>Fungi incertae sedis</taxon>
        <taxon>Mucoromycota</taxon>
        <taxon>Mortierellomycotina</taxon>
        <taxon>Mortierellomycetes</taxon>
        <taxon>Mortierellales</taxon>
        <taxon>Mortierellaceae</taxon>
        <taxon>Linnemannia</taxon>
    </lineage>
</organism>
<accession>A0AAD4H0Z7</accession>
<keyword evidence="2" id="KW-1185">Reference proteome</keyword>